<sequence>MSRTPRSQPGLRGPAQAGCGGRGPPARLLLEGVTRDTRGRGLEWFSVWHRANTVFDIDARVAGEPAGIGREQADRLRSLVRELDSALAELRADDV</sequence>
<dbReference type="Proteomes" id="UP001499967">
    <property type="component" value="Unassembled WGS sequence"/>
</dbReference>
<name>A0ABP3YP89_9PSEU</name>
<protein>
    <submittedName>
        <fullName evidence="2">Uncharacterized protein</fullName>
    </submittedName>
</protein>
<evidence type="ECO:0000313" key="2">
    <source>
        <dbReference type="EMBL" id="GAA0898082.1"/>
    </source>
</evidence>
<proteinExistence type="predicted"/>
<evidence type="ECO:0000256" key="1">
    <source>
        <dbReference type="SAM" id="MobiDB-lite"/>
    </source>
</evidence>
<feature type="region of interest" description="Disordered" evidence="1">
    <location>
        <begin position="1"/>
        <end position="26"/>
    </location>
</feature>
<accession>A0ABP3YP89</accession>
<comment type="caution">
    <text evidence="2">The sequence shown here is derived from an EMBL/GenBank/DDBJ whole genome shotgun (WGS) entry which is preliminary data.</text>
</comment>
<reference evidence="3" key="1">
    <citation type="journal article" date="2019" name="Int. J. Syst. Evol. Microbiol.">
        <title>The Global Catalogue of Microorganisms (GCM) 10K type strain sequencing project: providing services to taxonomists for standard genome sequencing and annotation.</title>
        <authorList>
            <consortium name="The Broad Institute Genomics Platform"/>
            <consortium name="The Broad Institute Genome Sequencing Center for Infectious Disease"/>
            <person name="Wu L."/>
            <person name="Ma J."/>
        </authorList>
    </citation>
    <scope>NUCLEOTIDE SEQUENCE [LARGE SCALE GENOMIC DNA]</scope>
    <source>
        <strain evidence="3">JCM 11117</strain>
    </source>
</reference>
<keyword evidence="3" id="KW-1185">Reference proteome</keyword>
<evidence type="ECO:0000313" key="3">
    <source>
        <dbReference type="Proteomes" id="UP001499967"/>
    </source>
</evidence>
<organism evidence="2 3">
    <name type="scientific">Pseudonocardia zijingensis</name>
    <dbReference type="NCBI Taxonomy" id="153376"/>
    <lineage>
        <taxon>Bacteria</taxon>
        <taxon>Bacillati</taxon>
        <taxon>Actinomycetota</taxon>
        <taxon>Actinomycetes</taxon>
        <taxon>Pseudonocardiales</taxon>
        <taxon>Pseudonocardiaceae</taxon>
        <taxon>Pseudonocardia</taxon>
    </lineage>
</organism>
<dbReference type="EMBL" id="BAAAHP010000190">
    <property type="protein sequence ID" value="GAA0898082.1"/>
    <property type="molecule type" value="Genomic_DNA"/>
</dbReference>
<gene>
    <name evidence="2" type="ORF">GCM10009559_59880</name>
</gene>